<dbReference type="GO" id="GO:0003677">
    <property type="term" value="F:DNA binding"/>
    <property type="evidence" value="ECO:0007669"/>
    <property type="project" value="UniProtKB-KW"/>
</dbReference>
<feature type="compositionally biased region" description="Basic and acidic residues" evidence="16">
    <location>
        <begin position="542"/>
        <end position="554"/>
    </location>
</feature>
<comment type="catalytic activity">
    <reaction evidence="14">
        <text>DNA(n) + a 2'-deoxyribonucleoside 5'-triphosphate = DNA(n+1) + diphosphate</text>
        <dbReference type="Rhea" id="RHEA:22508"/>
        <dbReference type="Rhea" id="RHEA-COMP:17339"/>
        <dbReference type="Rhea" id="RHEA-COMP:17340"/>
        <dbReference type="ChEBI" id="CHEBI:33019"/>
        <dbReference type="ChEBI" id="CHEBI:61560"/>
        <dbReference type="ChEBI" id="CHEBI:173112"/>
        <dbReference type="EC" id="2.7.7.7"/>
    </reaction>
</comment>
<feature type="region of interest" description="Disordered" evidence="16">
    <location>
        <begin position="363"/>
        <end position="488"/>
    </location>
</feature>
<dbReference type="Pfam" id="PF14791">
    <property type="entry name" value="DNA_pol_B_thumb"/>
    <property type="match status" value="1"/>
</dbReference>
<evidence type="ECO:0000256" key="3">
    <source>
        <dbReference type="ARBA" id="ARBA00012417"/>
    </source>
</evidence>
<dbReference type="Pfam" id="PF10391">
    <property type="entry name" value="DNA_pol_lambd_f"/>
    <property type="match status" value="1"/>
</dbReference>
<evidence type="ECO:0000256" key="11">
    <source>
        <dbReference type="ARBA" id="ARBA00023125"/>
    </source>
</evidence>
<dbReference type="Gene3D" id="1.10.150.20">
    <property type="entry name" value="5' to 3' exonuclease, C-terminal subdomain"/>
    <property type="match status" value="1"/>
</dbReference>
<dbReference type="GO" id="GO:0005634">
    <property type="term" value="C:nucleus"/>
    <property type="evidence" value="ECO:0007669"/>
    <property type="project" value="TreeGrafter"/>
</dbReference>
<dbReference type="InterPro" id="IPR029398">
    <property type="entry name" value="PolB_thumb"/>
</dbReference>
<evidence type="ECO:0000256" key="8">
    <source>
        <dbReference type="ARBA" id="ARBA00022705"/>
    </source>
</evidence>
<keyword evidence="10" id="KW-0239">DNA-directed DNA polymerase</keyword>
<dbReference type="GO" id="GO:0003887">
    <property type="term" value="F:DNA-directed DNA polymerase activity"/>
    <property type="evidence" value="ECO:0007669"/>
    <property type="project" value="UniProtKB-KW"/>
</dbReference>
<feature type="compositionally biased region" description="Acidic residues" evidence="16">
    <location>
        <begin position="372"/>
        <end position="381"/>
    </location>
</feature>
<keyword evidence="12" id="KW-0234">DNA repair</keyword>
<dbReference type="InterPro" id="IPR027421">
    <property type="entry name" value="DNA_pol_lamdba_lyase_dom_sf"/>
</dbReference>
<dbReference type="Pfam" id="PF14792">
    <property type="entry name" value="DNA_pol_B_palm"/>
    <property type="match status" value="1"/>
</dbReference>
<dbReference type="InterPro" id="IPR037160">
    <property type="entry name" value="DNA_Pol_thumb_sf"/>
</dbReference>
<feature type="compositionally biased region" description="Basic residues" evidence="16">
    <location>
        <begin position="119"/>
        <end position="129"/>
    </location>
</feature>
<dbReference type="InterPro" id="IPR028207">
    <property type="entry name" value="DNA_pol_B_palm_palm"/>
</dbReference>
<dbReference type="CDD" id="cd00141">
    <property type="entry name" value="NT_POLXc"/>
    <property type="match status" value="1"/>
</dbReference>
<dbReference type="InterPro" id="IPR001357">
    <property type="entry name" value="BRCT_dom"/>
</dbReference>
<feature type="active site" description="Nucleophile; Schiff-base intermediate with DNA; for 5'-dRP lyase activity" evidence="15">
    <location>
        <position position="643"/>
    </location>
</feature>
<dbReference type="GO" id="GO:0016829">
    <property type="term" value="F:lyase activity"/>
    <property type="evidence" value="ECO:0007669"/>
    <property type="project" value="UniProtKB-KW"/>
</dbReference>
<dbReference type="Pfam" id="PF14716">
    <property type="entry name" value="HHH_8"/>
    <property type="match status" value="1"/>
</dbReference>
<dbReference type="PANTHER" id="PTHR11276">
    <property type="entry name" value="DNA POLYMERASE TYPE-X FAMILY MEMBER"/>
    <property type="match status" value="1"/>
</dbReference>
<dbReference type="PROSITE" id="PS50172">
    <property type="entry name" value="BRCT"/>
    <property type="match status" value="1"/>
</dbReference>
<dbReference type="Proteomes" id="UP000315783">
    <property type="component" value="Unassembled WGS sequence"/>
</dbReference>
<evidence type="ECO:0000256" key="13">
    <source>
        <dbReference type="ARBA" id="ARBA00023239"/>
    </source>
</evidence>
<evidence type="ECO:0000256" key="12">
    <source>
        <dbReference type="ARBA" id="ARBA00023204"/>
    </source>
</evidence>
<keyword evidence="11" id="KW-0238">DNA-binding</keyword>
<evidence type="ECO:0000256" key="16">
    <source>
        <dbReference type="SAM" id="MobiDB-lite"/>
    </source>
</evidence>
<dbReference type="InterPro" id="IPR036420">
    <property type="entry name" value="BRCT_dom_sf"/>
</dbReference>
<dbReference type="PROSITE" id="PS00522">
    <property type="entry name" value="DNA_POLYMERASE_X"/>
    <property type="match status" value="1"/>
</dbReference>
<dbReference type="Gene3D" id="3.30.460.10">
    <property type="entry name" value="Beta Polymerase, domain 2"/>
    <property type="match status" value="1"/>
</dbReference>
<dbReference type="InterPro" id="IPR022312">
    <property type="entry name" value="DNA_pol_X"/>
</dbReference>
<feature type="compositionally biased region" description="Basic residues" evidence="16">
    <location>
        <begin position="68"/>
        <end position="78"/>
    </location>
</feature>
<dbReference type="PANTHER" id="PTHR11276:SF28">
    <property type="entry name" value="DNA POLYMERASE LAMBDA"/>
    <property type="match status" value="1"/>
</dbReference>
<comment type="similarity">
    <text evidence="2">Belongs to the DNA polymerase type-X family.</text>
</comment>
<feature type="compositionally biased region" description="Low complexity" evidence="16">
    <location>
        <begin position="523"/>
        <end position="541"/>
    </location>
</feature>
<keyword evidence="9" id="KW-0227">DNA damage</keyword>
<dbReference type="SUPFAM" id="SSF81301">
    <property type="entry name" value="Nucleotidyltransferase"/>
    <property type="match status" value="1"/>
</dbReference>
<keyword evidence="19" id="KW-1185">Reference proteome</keyword>
<dbReference type="GO" id="GO:0006260">
    <property type="term" value="P:DNA replication"/>
    <property type="evidence" value="ECO:0007669"/>
    <property type="project" value="UniProtKB-KW"/>
</dbReference>
<dbReference type="SUPFAM" id="SSF81585">
    <property type="entry name" value="PsbU/PolX domain-like"/>
    <property type="match status" value="1"/>
</dbReference>
<evidence type="ECO:0000256" key="5">
    <source>
        <dbReference type="ARBA" id="ARBA00022634"/>
    </source>
</evidence>
<dbReference type="SUPFAM" id="SSF47802">
    <property type="entry name" value="DNA polymerase beta, N-terminal domain-like"/>
    <property type="match status" value="1"/>
</dbReference>
<evidence type="ECO:0000256" key="6">
    <source>
        <dbReference type="ARBA" id="ARBA00022679"/>
    </source>
</evidence>
<dbReference type="PRINTS" id="PR00869">
    <property type="entry name" value="DNAPOLX"/>
</dbReference>
<evidence type="ECO:0000256" key="9">
    <source>
        <dbReference type="ARBA" id="ARBA00022763"/>
    </source>
</evidence>
<evidence type="ECO:0000256" key="1">
    <source>
        <dbReference type="ARBA" id="ARBA00001936"/>
    </source>
</evidence>
<dbReference type="Gene3D" id="3.30.210.10">
    <property type="entry name" value="DNA polymerase, thumb domain"/>
    <property type="match status" value="1"/>
</dbReference>
<evidence type="ECO:0000256" key="10">
    <source>
        <dbReference type="ARBA" id="ARBA00022932"/>
    </source>
</evidence>
<gene>
    <name evidence="18" type="ORF">IF1G_02531</name>
</gene>
<keyword evidence="6" id="KW-0808">Transferase</keyword>
<dbReference type="InterPro" id="IPR002054">
    <property type="entry name" value="DNA-dir_DNA_pol_X"/>
</dbReference>
<evidence type="ECO:0000313" key="18">
    <source>
        <dbReference type="EMBL" id="TQV98451.1"/>
    </source>
</evidence>
<evidence type="ECO:0000313" key="19">
    <source>
        <dbReference type="Proteomes" id="UP000315783"/>
    </source>
</evidence>
<feature type="compositionally biased region" description="Acidic residues" evidence="16">
    <location>
        <begin position="100"/>
        <end position="109"/>
    </location>
</feature>
<dbReference type="InterPro" id="IPR010996">
    <property type="entry name" value="HHH_MUS81"/>
</dbReference>
<dbReference type="InterPro" id="IPR018944">
    <property type="entry name" value="DNA_pol_lambd_fingers_domain"/>
</dbReference>
<feature type="compositionally biased region" description="Basic and acidic residues" evidence="16">
    <location>
        <begin position="403"/>
        <end position="415"/>
    </location>
</feature>
<reference evidence="18 19" key="1">
    <citation type="journal article" date="2019" name="Appl. Microbiol. Biotechnol.">
        <title>Genome sequence of Isaria javanica and comparative genome analysis insights into family S53 peptidase evolution in fungal entomopathogens.</title>
        <authorList>
            <person name="Lin R."/>
            <person name="Zhang X."/>
            <person name="Xin B."/>
            <person name="Zou M."/>
            <person name="Gao Y."/>
            <person name="Qin F."/>
            <person name="Hu Q."/>
            <person name="Xie B."/>
            <person name="Cheng X."/>
        </authorList>
    </citation>
    <scope>NUCLEOTIDE SEQUENCE [LARGE SCALE GENOMIC DNA]</scope>
    <source>
        <strain evidence="18 19">IJ1G</strain>
    </source>
</reference>
<dbReference type="AlphaFoldDB" id="A0A545V9P6"/>
<dbReference type="InterPro" id="IPR043519">
    <property type="entry name" value="NT_sf"/>
</dbReference>
<evidence type="ECO:0000256" key="15">
    <source>
        <dbReference type="PIRSR" id="PIRSR622312-50"/>
    </source>
</evidence>
<evidence type="ECO:0000256" key="2">
    <source>
        <dbReference type="ARBA" id="ARBA00008323"/>
    </source>
</evidence>
<name>A0A545V9P6_9HYPO</name>
<evidence type="ECO:0000256" key="7">
    <source>
        <dbReference type="ARBA" id="ARBA00022695"/>
    </source>
</evidence>
<proteinExistence type="inferred from homology"/>
<dbReference type="GO" id="GO:0006303">
    <property type="term" value="P:double-strand break repair via nonhomologous end joining"/>
    <property type="evidence" value="ECO:0007669"/>
    <property type="project" value="TreeGrafter"/>
</dbReference>
<feature type="compositionally biased region" description="Basic and acidic residues" evidence="16">
    <location>
        <begin position="55"/>
        <end position="67"/>
    </location>
</feature>
<keyword evidence="13" id="KW-0456">Lyase</keyword>
<dbReference type="Gene3D" id="1.10.150.110">
    <property type="entry name" value="DNA polymerase beta, N-terminal domain-like"/>
    <property type="match status" value="1"/>
</dbReference>
<dbReference type="EC" id="2.7.7.7" evidence="3"/>
<protein>
    <recommendedName>
        <fullName evidence="4">DNA polymerase lambda</fullName>
        <ecNumber evidence="3">2.7.7.7</ecNumber>
    </recommendedName>
</protein>
<evidence type="ECO:0000259" key="17">
    <source>
        <dbReference type="PROSITE" id="PS50172"/>
    </source>
</evidence>
<feature type="compositionally biased region" description="Low complexity" evidence="16">
    <location>
        <begin position="183"/>
        <end position="221"/>
    </location>
</feature>
<evidence type="ECO:0000256" key="4">
    <source>
        <dbReference type="ARBA" id="ARBA00016513"/>
    </source>
</evidence>
<keyword evidence="8" id="KW-0235">DNA replication</keyword>
<evidence type="ECO:0000256" key="14">
    <source>
        <dbReference type="ARBA" id="ARBA00049244"/>
    </source>
</evidence>
<dbReference type="SMART" id="SM00483">
    <property type="entry name" value="POLXc"/>
    <property type="match status" value="1"/>
</dbReference>
<keyword evidence="7" id="KW-0548">Nucleotidyltransferase</keyword>
<dbReference type="EMBL" id="SPUK01000003">
    <property type="protein sequence ID" value="TQV98451.1"/>
    <property type="molecule type" value="Genomic_DNA"/>
</dbReference>
<dbReference type="InterPro" id="IPR019843">
    <property type="entry name" value="DNA_pol-X_BS"/>
</dbReference>
<feature type="domain" description="BRCT" evidence="17">
    <location>
        <begin position="241"/>
        <end position="355"/>
    </location>
</feature>
<dbReference type="Gene3D" id="3.40.50.10190">
    <property type="entry name" value="BRCT domain"/>
    <property type="match status" value="1"/>
</dbReference>
<feature type="region of interest" description="Disordered" evidence="16">
    <location>
        <begin position="183"/>
        <end position="240"/>
    </location>
</feature>
<dbReference type="InterPro" id="IPR002008">
    <property type="entry name" value="DNA_pol_X_beta-like"/>
</dbReference>
<feature type="region of interest" description="Disordered" evidence="16">
    <location>
        <begin position="1"/>
        <end position="145"/>
    </location>
</feature>
<dbReference type="OrthoDB" id="205514at2759"/>
<organism evidence="18 19">
    <name type="scientific">Cordyceps javanica</name>
    <dbReference type="NCBI Taxonomy" id="43265"/>
    <lineage>
        <taxon>Eukaryota</taxon>
        <taxon>Fungi</taxon>
        <taxon>Dikarya</taxon>
        <taxon>Ascomycota</taxon>
        <taxon>Pezizomycotina</taxon>
        <taxon>Sordariomycetes</taxon>
        <taxon>Hypocreomycetidae</taxon>
        <taxon>Hypocreales</taxon>
        <taxon>Cordycipitaceae</taxon>
        <taxon>Cordyceps</taxon>
    </lineage>
</organism>
<dbReference type="PRINTS" id="PR00870">
    <property type="entry name" value="DNAPOLXBETA"/>
</dbReference>
<dbReference type="FunFam" id="1.10.150.110:FF:000005">
    <property type="entry name" value="DNA polymerase POL4"/>
    <property type="match status" value="1"/>
</dbReference>
<feature type="compositionally biased region" description="Low complexity" evidence="16">
    <location>
        <begin position="132"/>
        <end position="145"/>
    </location>
</feature>
<keyword evidence="5" id="KW-0237">DNA synthesis</keyword>
<comment type="cofactor">
    <cofactor evidence="1">
        <name>Mn(2+)</name>
        <dbReference type="ChEBI" id="CHEBI:29035"/>
    </cofactor>
</comment>
<accession>A0A545V9P6</accession>
<dbReference type="STRING" id="43265.A0A545V9P6"/>
<sequence length="930" mass="101047">MAHQHQQHQRQQQPSLEAKKAYFAHLRTWSQADDEKDADRGRGDDYDDDDNGDDNNGRDDELEPREQRMRRRHKRFFRRLSPPREASSPPNPVAAVPGTSDEEKEEEEVIVVMTTPAAPHKKRKKRKKPIRADGGSNSSGSSSSNVVVVDALLGRDGDGDVEIVGETPLETTKRLRASSAAAAVAVQSASPTPRTSRTLRPPRLTRSAVSSSSASSLLGSAAKKRKKDDGQATTTATTRPREEQIFQGLVFYYVPDNAIAPARRLRMQKAREYGAARTSDPARATHVIVDRDVGYPDAERAVAQAAAAAAAAVKTGRDGTGGGGVVPEGLVIVNEDYPIECVQFRALLDWTQKRYRLVGEQPERDSVRNDEVVGEAEEEREESTLTSANEEKKMKKALLQVEEPLKTSTREKLLQLKEPQQNPKKWDYAPPKSTPPNSNEEEASPSIDSQPTVLDGAGKSEEGPGDCGPGTRAESAKQDGTATATATVTTLGDELTRAIDMMQEFKDLPLDHDDDNDDTVSTAADPGQGSDDGSDSSSDSDSAQRRRPPADGKKASSPGAFEARFACVRSGGLDAHLDNKQQPNARTIEVLQSMQSYYERTGDAWRVLAYRRAITTLRRHPVRVSSERAARRLPGVGPRLAAKIAEIATTDRLRRLEHAQRDDDGEDAALRLFLGVHGVGPAVAGRWAARGLRTLDDVQRAAAAGGTGTASLTLTPAQRLGMERYDDLNTRIPRDEVEALAGVVRAAAARVDPEVALVVGGSYRRGAPSSGDVDLIVTKAGTTREAQLRPFLGALVARLQEAGFLVATLAADGNIWQGCCVLPPGESGDGRGRGRGGIWRRIDLLLVPETQMGAALIYFTGDDVFNRSMRLLARRKGMKLNQRGLYAREGGRAAAGTGTAGEEVLLEGRCERRIFEILGVQWREPTQRWC</sequence>
<comment type="caution">
    <text evidence="18">The sequence shown here is derived from an EMBL/GenBank/DDBJ whole genome shotgun (WGS) entry which is preliminary data.</text>
</comment>
<feature type="region of interest" description="Disordered" evidence="16">
    <location>
        <begin position="502"/>
        <end position="558"/>
    </location>
</feature>